<dbReference type="InterPro" id="IPR010095">
    <property type="entry name" value="Cas12f1-like_TNB"/>
</dbReference>
<proteinExistence type="inferred from homology"/>
<dbReference type="STRING" id="1423726.FC07_GL001647"/>
<evidence type="ECO:0000256" key="3">
    <source>
        <dbReference type="ARBA" id="ARBA00023125"/>
    </source>
</evidence>
<accession>A0A0R1H3I0</accession>
<name>A0A0R1H3I0_9LACO</name>
<keyword evidence="3" id="KW-0238">DNA-binding</keyword>
<evidence type="ECO:0000259" key="7">
    <source>
        <dbReference type="Pfam" id="PF07282"/>
    </source>
</evidence>
<dbReference type="GO" id="GO:0006310">
    <property type="term" value="P:DNA recombination"/>
    <property type="evidence" value="ECO:0007669"/>
    <property type="project" value="UniProtKB-KW"/>
</dbReference>
<sequence>MKGADKMTLSSKEQKALKFFWQKRLKLSTPNIDARTGIDKNQIDYLTEQHIVRESHPHYPRLLVAAHEANNVYNQGLYRVRQALFKHQWLSCQDLWKSFKASADQRDSMIKNKIGNANVTQQILKVVAHNMTAWNQARKAYQRNSHRFTGYPRLPKYRTKGGLFTLYISNQTAKLRANGVVEIPFLDHFKIKLQHTETSKLQIVRIVPKHHHFLVEVVYQTSHKISYKPDNHRYLGIDPGVNNAFSLISNVKDFQPLIINGRPLKSVNHFYNKRRSQLYSIQAQLHQPHQSRQLSRLEFYRYLKITRFAHEASKRIVDIALSHALNTIVIGKNKQWKTNLNLDKKTNQNFVGIPHQSMINMIKYKANLAGIVVIEQNESYTSQTSFLDHERPVNANGNQARKRKGLSPHNRRLKRGLFKSNHDILINADINGAYQILRKAVPNAYVEGIQGSGLTPVKVNLNF</sequence>
<keyword evidence="4" id="KW-0233">DNA recombination</keyword>
<gene>
    <name evidence="8" type="ORF">FC07_GL001647</name>
</gene>
<dbReference type="InterPro" id="IPR001959">
    <property type="entry name" value="Transposase"/>
</dbReference>
<dbReference type="Proteomes" id="UP000051461">
    <property type="component" value="Unassembled WGS sequence"/>
</dbReference>
<feature type="compositionally biased region" description="Basic residues" evidence="5">
    <location>
        <begin position="400"/>
        <end position="410"/>
    </location>
</feature>
<comment type="caution">
    <text evidence="8">The sequence shown here is derived from an EMBL/GenBank/DDBJ whole genome shotgun (WGS) entry which is preliminary data.</text>
</comment>
<feature type="region of interest" description="Disordered" evidence="5">
    <location>
        <begin position="390"/>
        <end position="410"/>
    </location>
</feature>
<evidence type="ECO:0000313" key="9">
    <source>
        <dbReference type="Proteomes" id="UP000051461"/>
    </source>
</evidence>
<reference evidence="8 9" key="1">
    <citation type="journal article" date="2015" name="Genome Announc.">
        <title>Expanding the biotechnology potential of lactobacilli through comparative genomics of 213 strains and associated genera.</title>
        <authorList>
            <person name="Sun Z."/>
            <person name="Harris H.M."/>
            <person name="McCann A."/>
            <person name="Guo C."/>
            <person name="Argimon S."/>
            <person name="Zhang W."/>
            <person name="Yang X."/>
            <person name="Jeffery I.B."/>
            <person name="Cooney J.C."/>
            <person name="Kagawa T.F."/>
            <person name="Liu W."/>
            <person name="Song Y."/>
            <person name="Salvetti E."/>
            <person name="Wrobel A."/>
            <person name="Rasinkangas P."/>
            <person name="Parkhill J."/>
            <person name="Rea M.C."/>
            <person name="O'Sullivan O."/>
            <person name="Ritari J."/>
            <person name="Douillard F.P."/>
            <person name="Paul Ross R."/>
            <person name="Yang R."/>
            <person name="Briner A.E."/>
            <person name="Felis G.E."/>
            <person name="de Vos W.M."/>
            <person name="Barrangou R."/>
            <person name="Klaenhammer T.R."/>
            <person name="Caufield P.W."/>
            <person name="Cui Y."/>
            <person name="Zhang H."/>
            <person name="O'Toole P.W."/>
        </authorList>
    </citation>
    <scope>NUCLEOTIDE SEQUENCE [LARGE SCALE GENOMIC DNA]</scope>
    <source>
        <strain evidence="8 9">DSM 20003</strain>
    </source>
</reference>
<protein>
    <submittedName>
        <fullName evidence="8">ISSoc6 transposase</fullName>
    </submittedName>
</protein>
<dbReference type="NCBIfam" id="TIGR01766">
    <property type="entry name" value="IS200/IS605 family accessory protein TnpB-like domain"/>
    <property type="match status" value="1"/>
</dbReference>
<evidence type="ECO:0000256" key="1">
    <source>
        <dbReference type="ARBA" id="ARBA00008761"/>
    </source>
</evidence>
<evidence type="ECO:0000256" key="5">
    <source>
        <dbReference type="SAM" id="MobiDB-lite"/>
    </source>
</evidence>
<keyword evidence="2" id="KW-0815">Transposition</keyword>
<evidence type="ECO:0000313" key="8">
    <source>
        <dbReference type="EMBL" id="KRK40949.1"/>
    </source>
</evidence>
<dbReference type="PATRIC" id="fig|1423726.3.peg.1707"/>
<keyword evidence="9" id="KW-1185">Reference proteome</keyword>
<dbReference type="GO" id="GO:0032196">
    <property type="term" value="P:transposition"/>
    <property type="evidence" value="ECO:0007669"/>
    <property type="project" value="UniProtKB-KW"/>
</dbReference>
<evidence type="ECO:0000256" key="4">
    <source>
        <dbReference type="ARBA" id="ARBA00023172"/>
    </source>
</evidence>
<organism evidence="8 9">
    <name type="scientific">Loigolactobacillus bifermentans DSM 20003</name>
    <dbReference type="NCBI Taxonomy" id="1423726"/>
    <lineage>
        <taxon>Bacteria</taxon>
        <taxon>Bacillati</taxon>
        <taxon>Bacillota</taxon>
        <taxon>Bacilli</taxon>
        <taxon>Lactobacillales</taxon>
        <taxon>Lactobacillaceae</taxon>
        <taxon>Loigolactobacillus</taxon>
    </lineage>
</organism>
<feature type="domain" description="Cas12f1-like TNB" evidence="7">
    <location>
        <begin position="355"/>
        <end position="436"/>
    </location>
</feature>
<dbReference type="NCBIfam" id="NF040570">
    <property type="entry name" value="guided_TnpB"/>
    <property type="match status" value="1"/>
</dbReference>
<feature type="domain" description="Probable transposase IS891/IS1136/IS1341" evidence="6">
    <location>
        <begin position="224"/>
        <end position="336"/>
    </location>
</feature>
<dbReference type="Pfam" id="PF07282">
    <property type="entry name" value="Cas12f1-like_TNB"/>
    <property type="match status" value="1"/>
</dbReference>
<evidence type="ECO:0000259" key="6">
    <source>
        <dbReference type="Pfam" id="PF01385"/>
    </source>
</evidence>
<dbReference type="GO" id="GO:0003677">
    <property type="term" value="F:DNA binding"/>
    <property type="evidence" value="ECO:0007669"/>
    <property type="project" value="UniProtKB-KW"/>
</dbReference>
<dbReference type="EMBL" id="AZDA01000001">
    <property type="protein sequence ID" value="KRK40949.1"/>
    <property type="molecule type" value="Genomic_DNA"/>
</dbReference>
<dbReference type="AlphaFoldDB" id="A0A0R1H3I0"/>
<dbReference type="Pfam" id="PF01385">
    <property type="entry name" value="OrfB_IS605"/>
    <property type="match status" value="1"/>
</dbReference>
<comment type="similarity">
    <text evidence="1">In the C-terminal section; belongs to the transposase 35 family.</text>
</comment>
<evidence type="ECO:0000256" key="2">
    <source>
        <dbReference type="ARBA" id="ARBA00022578"/>
    </source>
</evidence>